<sequence length="82" mass="9114">MLHGMPLPELLGALMFMSLATRSLRFRRPGIPRLAPRKMRLRERVWVYLLVGSSSRQVVMPQAEAKLAKAAKTPGGSQNLDG</sequence>
<organism evidence="1 2">
    <name type="scientific">Thermithiobacillus plumbiphilus</name>
    <dbReference type="NCBI Taxonomy" id="1729899"/>
    <lineage>
        <taxon>Bacteria</taxon>
        <taxon>Pseudomonadati</taxon>
        <taxon>Pseudomonadota</taxon>
        <taxon>Acidithiobacillia</taxon>
        <taxon>Acidithiobacillales</taxon>
        <taxon>Thermithiobacillaceae</taxon>
        <taxon>Thermithiobacillus</taxon>
    </lineage>
</organism>
<evidence type="ECO:0000313" key="2">
    <source>
        <dbReference type="Proteomes" id="UP001446205"/>
    </source>
</evidence>
<dbReference type="RefSeq" id="WP_341370408.1">
    <property type="nucleotide sequence ID" value="NZ_JBBPCO010000005.1"/>
</dbReference>
<protein>
    <submittedName>
        <fullName evidence="1">Uncharacterized protein</fullName>
    </submittedName>
</protein>
<dbReference type="EMBL" id="JBBPCO010000005">
    <property type="protein sequence ID" value="MEK8089349.1"/>
    <property type="molecule type" value="Genomic_DNA"/>
</dbReference>
<proteinExistence type="predicted"/>
<name>A0ABU9D739_9PROT</name>
<comment type="caution">
    <text evidence="1">The sequence shown here is derived from an EMBL/GenBank/DDBJ whole genome shotgun (WGS) entry which is preliminary data.</text>
</comment>
<gene>
    <name evidence="1" type="ORF">WOB96_06170</name>
</gene>
<evidence type="ECO:0000313" key="1">
    <source>
        <dbReference type="EMBL" id="MEK8089349.1"/>
    </source>
</evidence>
<keyword evidence="2" id="KW-1185">Reference proteome</keyword>
<reference evidence="1 2" key="1">
    <citation type="submission" date="2024-04" db="EMBL/GenBank/DDBJ databases">
        <authorList>
            <person name="Abashina T."/>
            <person name="Shaikin A."/>
        </authorList>
    </citation>
    <scope>NUCLEOTIDE SEQUENCE [LARGE SCALE GENOMIC DNA]</scope>
    <source>
        <strain evidence="1 2">AAFK</strain>
    </source>
</reference>
<dbReference type="Proteomes" id="UP001446205">
    <property type="component" value="Unassembled WGS sequence"/>
</dbReference>
<accession>A0ABU9D739</accession>